<feature type="region of interest" description="Disordered" evidence="1">
    <location>
        <begin position="245"/>
        <end position="264"/>
    </location>
</feature>
<evidence type="ECO:0000256" key="1">
    <source>
        <dbReference type="SAM" id="MobiDB-lite"/>
    </source>
</evidence>
<organism evidence="2">
    <name type="scientific">Siphoviridae sp. ct16C7</name>
    <dbReference type="NCBI Taxonomy" id="2825304"/>
    <lineage>
        <taxon>Viruses</taxon>
        <taxon>Duplodnaviria</taxon>
        <taxon>Heunggongvirae</taxon>
        <taxon>Uroviricota</taxon>
        <taxon>Caudoviricetes</taxon>
    </lineage>
</organism>
<dbReference type="EMBL" id="BK015293">
    <property type="protein sequence ID" value="DAD99784.1"/>
    <property type="molecule type" value="Genomic_DNA"/>
</dbReference>
<accession>A0A8S5P007</accession>
<feature type="compositionally biased region" description="Low complexity" evidence="1">
    <location>
        <begin position="246"/>
        <end position="259"/>
    </location>
</feature>
<name>A0A8S5P007_9CAUD</name>
<dbReference type="SUPFAM" id="SSF88874">
    <property type="entry name" value="Receptor-binding domain of short tail fibre protein gp12"/>
    <property type="match status" value="1"/>
</dbReference>
<protein>
    <submittedName>
        <fullName evidence="2">LONG TAIL FIBER PROTEIN P37 PROTEIN, FIBER PROTEIN.2A</fullName>
    </submittedName>
</protein>
<proteinExistence type="predicted"/>
<reference evidence="2" key="1">
    <citation type="journal article" date="2021" name="Proc. Natl. Acad. Sci. U.S.A.">
        <title>A Catalog of Tens of Thousands of Viruses from Human Metagenomes Reveals Hidden Associations with Chronic Diseases.</title>
        <authorList>
            <person name="Tisza M.J."/>
            <person name="Buck C.B."/>
        </authorList>
    </citation>
    <scope>NUCLEOTIDE SEQUENCE</scope>
    <source>
        <strain evidence="2">Ct16C7</strain>
    </source>
</reference>
<sequence>MGIEPRKNHTFRGLLFFRGIMSKYPQHFLTAAIAESGDKTIPPSTAMEAGTGRFSQEVGFGPVNAMPIGEGGIPPKREDFNGALFLLSQFLVWYQQGGIMKYSAVLDYEPGNEVFQGSQKFRCLVANGPSTTAVAPGSDKTVWKNMDAPSVIAGQITPFYNCKLGGSDGRRLIPWGESVADERYVLCDGGDDGLGGTVPNLVGKFILPSTVDESGATGGSQNVTTAEAKIAGTVGETILSIDQIPSHTHSGATGSAGSHSHNRGTMNITGKILGCNEEDAYPGAEGAFYRDGMSSGGKGGFSDYNISFDASRTWTGSTNTTGSHAHSLSLDATGGGKGHTHSLTGESHSHKISLPLPPFFKLAFFVKLPE</sequence>
<evidence type="ECO:0000313" key="2">
    <source>
        <dbReference type="EMBL" id="DAD99784.1"/>
    </source>
</evidence>